<dbReference type="PANTHER" id="PTHR42976">
    <property type="entry name" value="BIFUNCTIONAL CHITINASE/LYSOZYME-RELATED"/>
    <property type="match status" value="1"/>
</dbReference>
<dbReference type="RefSeq" id="WP_207225865.1">
    <property type="nucleotide sequence ID" value="NZ_POQT01000002.1"/>
</dbReference>
<dbReference type="InterPro" id="IPR017853">
    <property type="entry name" value="GH"/>
</dbReference>
<proteinExistence type="predicted"/>
<dbReference type="GO" id="GO:0005576">
    <property type="term" value="C:extracellular region"/>
    <property type="evidence" value="ECO:0007669"/>
    <property type="project" value="InterPro"/>
</dbReference>
<keyword evidence="1 3" id="KW-0378">Hydrolase</keyword>
<dbReference type="GO" id="GO:0004553">
    <property type="term" value="F:hydrolase activity, hydrolyzing O-glycosyl compounds"/>
    <property type="evidence" value="ECO:0007669"/>
    <property type="project" value="InterPro"/>
</dbReference>
<name>A0A4Q7Y8X1_9ACTN</name>
<dbReference type="Proteomes" id="UP000292507">
    <property type="component" value="Unassembled WGS sequence"/>
</dbReference>
<dbReference type="SUPFAM" id="SSF51445">
    <property type="entry name" value="(Trans)glycosidases"/>
    <property type="match status" value="1"/>
</dbReference>
<dbReference type="CDD" id="cd06543">
    <property type="entry name" value="GH18_PF-ChiA-like"/>
    <property type="match status" value="1"/>
</dbReference>
<dbReference type="PANTHER" id="PTHR42976:SF1">
    <property type="entry name" value="GH18 DOMAIN-CONTAINING PROTEIN-RELATED"/>
    <property type="match status" value="1"/>
</dbReference>
<feature type="domain" description="Chitin-binding type-3" evidence="2">
    <location>
        <begin position="396"/>
        <end position="444"/>
    </location>
</feature>
<dbReference type="Gene3D" id="2.10.10.20">
    <property type="entry name" value="Carbohydrate-binding module superfamily 5/12"/>
    <property type="match status" value="1"/>
</dbReference>
<reference evidence="3 4" key="1">
    <citation type="submission" date="2019-02" db="EMBL/GenBank/DDBJ databases">
        <title>Sequencing the genomes of 1000 actinobacteria strains.</title>
        <authorList>
            <person name="Klenk H.-P."/>
        </authorList>
    </citation>
    <scope>NUCLEOTIDE SEQUENCE [LARGE SCALE GENOMIC DNA]</scope>
    <source>
        <strain evidence="3 4">DSM 44509</strain>
    </source>
</reference>
<dbReference type="CDD" id="cd12215">
    <property type="entry name" value="ChiC_BD"/>
    <property type="match status" value="1"/>
</dbReference>
<dbReference type="GO" id="GO:0030246">
    <property type="term" value="F:carbohydrate binding"/>
    <property type="evidence" value="ECO:0007669"/>
    <property type="project" value="InterPro"/>
</dbReference>
<organism evidence="3 4">
    <name type="scientific">Blastococcus saxobsidens</name>
    <dbReference type="NCBI Taxonomy" id="138336"/>
    <lineage>
        <taxon>Bacteria</taxon>
        <taxon>Bacillati</taxon>
        <taxon>Actinomycetota</taxon>
        <taxon>Actinomycetes</taxon>
        <taxon>Geodermatophilales</taxon>
        <taxon>Geodermatophilaceae</taxon>
        <taxon>Blastococcus</taxon>
    </lineage>
</organism>
<protein>
    <submittedName>
        <fullName evidence="3">Chitinase (Glycosyl hydrolase family 18)</fullName>
    </submittedName>
</protein>
<sequence length="522" mass="54674">MGASSAVSPGEDQPVARRLSWPRLGLVLLVVAAVAGGGFVSVTEAADRTGATNQSWSVPYVDVTLTPTFQFQDPSANPARTVALAFVVADPENGCAPSWGGYYSLEQAGTDLELDRRIDQLRSAGGDVMVSFGGLVNDELAVTCTDTGDLTDAYREVVERYDLSAVDLDVEGTAVADLAAADRRAAALADLQRERAADGSPLAVWLTVPVAPTGMTAEGVDLVRATLAGGVELAGVNVMTMDYGGAKPAEQSMIAATEQALRATAGQVRALYEEIGTTLSDRQVWSRIGATPMIGQNDVEGEVFTLDDASTLASFARDTGLGRISLWSLNRDTGCGASFADVAVHSNTCSGVAQEPLAFVDAFAGLGGDGPTVQISDTVADTGRQPVVDDPSTSPYPIWRAEAQYPAGYKVVWHGNVYQARWYAVGVDPSLPATAAVPSPWALLGLVQKSESAPEPVPTVTDVTEGWNPETLYQRGARVLLDGLPYEARWANRATAPGTLFPIGPDEAWAPLFAIPGEPAGS</sequence>
<dbReference type="AlphaFoldDB" id="A0A4Q7Y8X1"/>
<dbReference type="InterPro" id="IPR036573">
    <property type="entry name" value="CBM_sf_5/12"/>
</dbReference>
<dbReference type="InterPro" id="IPR003610">
    <property type="entry name" value="CBM5/12"/>
</dbReference>
<evidence type="ECO:0000313" key="3">
    <source>
        <dbReference type="EMBL" id="RZU33557.1"/>
    </source>
</evidence>
<feature type="domain" description="Chitin-binding type-3" evidence="2">
    <location>
        <begin position="464"/>
        <end position="512"/>
    </location>
</feature>
<gene>
    <name evidence="3" type="ORF">BKA19_3289</name>
</gene>
<evidence type="ECO:0000259" key="2">
    <source>
        <dbReference type="SMART" id="SM00495"/>
    </source>
</evidence>
<dbReference type="EMBL" id="SHKV01000001">
    <property type="protein sequence ID" value="RZU33557.1"/>
    <property type="molecule type" value="Genomic_DNA"/>
</dbReference>
<evidence type="ECO:0000256" key="1">
    <source>
        <dbReference type="ARBA" id="ARBA00022801"/>
    </source>
</evidence>
<comment type="caution">
    <text evidence="3">The sequence shown here is derived from an EMBL/GenBank/DDBJ whole genome shotgun (WGS) entry which is preliminary data.</text>
</comment>
<accession>A0A4Q7Y8X1</accession>
<evidence type="ECO:0000313" key="4">
    <source>
        <dbReference type="Proteomes" id="UP000292507"/>
    </source>
</evidence>
<dbReference type="Gene3D" id="3.20.20.80">
    <property type="entry name" value="Glycosidases"/>
    <property type="match status" value="1"/>
</dbReference>
<dbReference type="SUPFAM" id="SSF51055">
    <property type="entry name" value="Carbohydrate binding domain"/>
    <property type="match status" value="2"/>
</dbReference>
<dbReference type="GO" id="GO:0005975">
    <property type="term" value="P:carbohydrate metabolic process"/>
    <property type="evidence" value="ECO:0007669"/>
    <property type="project" value="InterPro"/>
</dbReference>
<keyword evidence="4" id="KW-1185">Reference proteome</keyword>
<dbReference type="InterPro" id="IPR052750">
    <property type="entry name" value="GH18_Chitinase"/>
</dbReference>
<dbReference type="SMART" id="SM00495">
    <property type="entry name" value="ChtBD3"/>
    <property type="match status" value="2"/>
</dbReference>